<keyword evidence="4" id="KW-1185">Reference proteome</keyword>
<evidence type="ECO:0000313" key="3">
    <source>
        <dbReference type="EMBL" id="KAB1201113.1"/>
    </source>
</evidence>
<dbReference type="PANTHER" id="PTHR31642">
    <property type="entry name" value="TRICHOTHECENE 3-O-ACETYLTRANSFERASE"/>
    <property type="match status" value="1"/>
</dbReference>
<dbReference type="PANTHER" id="PTHR31642:SF160">
    <property type="entry name" value="HXXXD-TYPE ACYL-TRANSFERASE FAMILY PROTEIN"/>
    <property type="match status" value="1"/>
</dbReference>
<organism evidence="3 4">
    <name type="scientific">Morella rubra</name>
    <name type="common">Chinese bayberry</name>
    <dbReference type="NCBI Taxonomy" id="262757"/>
    <lineage>
        <taxon>Eukaryota</taxon>
        <taxon>Viridiplantae</taxon>
        <taxon>Streptophyta</taxon>
        <taxon>Embryophyta</taxon>
        <taxon>Tracheophyta</taxon>
        <taxon>Spermatophyta</taxon>
        <taxon>Magnoliopsida</taxon>
        <taxon>eudicotyledons</taxon>
        <taxon>Gunneridae</taxon>
        <taxon>Pentapetalae</taxon>
        <taxon>rosids</taxon>
        <taxon>fabids</taxon>
        <taxon>Fagales</taxon>
        <taxon>Myricaceae</taxon>
        <taxon>Morella</taxon>
    </lineage>
</organism>
<dbReference type="InterPro" id="IPR023213">
    <property type="entry name" value="CAT-like_dom_sf"/>
</dbReference>
<proteinExistence type="inferred from homology"/>
<feature type="region of interest" description="Disordered" evidence="2">
    <location>
        <begin position="1"/>
        <end position="39"/>
    </location>
</feature>
<gene>
    <name evidence="3" type="ORF">CJ030_MR0G005050</name>
</gene>
<comment type="similarity">
    <text evidence="1">Belongs to the plant acyltransferase family.</text>
</comment>
<sequence length="303" mass="34244">MRWTTTVEERTEGSPRFGKGRKSEGQIPPRLGYHHQGGNSRQTAVDIISELRQELRVEQMEVVREAILNWALTRWGRADEHQYRLKKIEMPQRNILLHPGDSRDPNLIPKMGKDTRRPRRIYSNMLTINQLIHQIVDGRERMCEVGNKNSMSNYIGNFLSVAFADASVIELKQGSISEVADKVHAAISKVTTRDHFLDLIDWIECHRPWLMLLRVVLGQGGPALVFSSGRRFPVAEVDFRFGSPVLGTVCSIIERIGVAYLNQRPSASGDGSWTISAILWPELAAALEFDSILQPMSAAHLQL</sequence>
<evidence type="ECO:0000256" key="1">
    <source>
        <dbReference type="ARBA" id="ARBA00009861"/>
    </source>
</evidence>
<dbReference type="Proteomes" id="UP000516437">
    <property type="component" value="Unassembled WGS sequence"/>
</dbReference>
<protein>
    <submittedName>
        <fullName evidence="3">Uncharacterized protein</fullName>
    </submittedName>
</protein>
<comment type="caution">
    <text evidence="3">The sequence shown here is derived from an EMBL/GenBank/DDBJ whole genome shotgun (WGS) entry which is preliminary data.</text>
</comment>
<dbReference type="GO" id="GO:0016747">
    <property type="term" value="F:acyltransferase activity, transferring groups other than amino-acyl groups"/>
    <property type="evidence" value="ECO:0007669"/>
    <property type="project" value="TreeGrafter"/>
</dbReference>
<reference evidence="3 4" key="1">
    <citation type="journal article" date="2019" name="Plant Biotechnol. J.">
        <title>The red bayberry genome and genetic basis of sex determination.</title>
        <authorList>
            <person name="Jia H.M."/>
            <person name="Jia H.J."/>
            <person name="Cai Q.L."/>
            <person name="Wang Y."/>
            <person name="Zhao H.B."/>
            <person name="Yang W.F."/>
            <person name="Wang G.Y."/>
            <person name="Li Y.H."/>
            <person name="Zhan D.L."/>
            <person name="Shen Y.T."/>
            <person name="Niu Q.F."/>
            <person name="Chang L."/>
            <person name="Qiu J."/>
            <person name="Zhao L."/>
            <person name="Xie H.B."/>
            <person name="Fu W.Y."/>
            <person name="Jin J."/>
            <person name="Li X.W."/>
            <person name="Jiao Y."/>
            <person name="Zhou C.C."/>
            <person name="Tu T."/>
            <person name="Chai C.Y."/>
            <person name="Gao J.L."/>
            <person name="Fan L.J."/>
            <person name="van de Weg E."/>
            <person name="Wang J.Y."/>
            <person name="Gao Z.S."/>
        </authorList>
    </citation>
    <scope>NUCLEOTIDE SEQUENCE [LARGE SCALE GENOMIC DNA]</scope>
    <source>
        <tissue evidence="3">Leaves</tissue>
    </source>
</reference>
<dbReference type="EMBL" id="RXIC02000096">
    <property type="protein sequence ID" value="KAB1201113.1"/>
    <property type="molecule type" value="Genomic_DNA"/>
</dbReference>
<evidence type="ECO:0000256" key="2">
    <source>
        <dbReference type="SAM" id="MobiDB-lite"/>
    </source>
</evidence>
<accession>A0A6A1ULP2</accession>
<dbReference type="OrthoDB" id="1862401at2759"/>
<name>A0A6A1ULP2_9ROSI</name>
<dbReference type="Pfam" id="PF02458">
    <property type="entry name" value="Transferase"/>
    <property type="match status" value="1"/>
</dbReference>
<evidence type="ECO:0000313" key="4">
    <source>
        <dbReference type="Proteomes" id="UP000516437"/>
    </source>
</evidence>
<dbReference type="Gene3D" id="3.30.559.10">
    <property type="entry name" value="Chloramphenicol acetyltransferase-like domain"/>
    <property type="match status" value="1"/>
</dbReference>
<dbReference type="AlphaFoldDB" id="A0A6A1ULP2"/>
<dbReference type="InterPro" id="IPR050317">
    <property type="entry name" value="Plant_Fungal_Acyltransferase"/>
</dbReference>